<accession>A0A8X6QPV1</accession>
<evidence type="ECO:0000256" key="1">
    <source>
        <dbReference type="SAM" id="MobiDB-lite"/>
    </source>
</evidence>
<feature type="region of interest" description="Disordered" evidence="1">
    <location>
        <begin position="1"/>
        <end position="20"/>
    </location>
</feature>
<keyword evidence="3" id="KW-1185">Reference proteome</keyword>
<name>A0A8X6QPV1_NEPPI</name>
<comment type="caution">
    <text evidence="2">The sequence shown here is derived from an EMBL/GenBank/DDBJ whole genome shotgun (WGS) entry which is preliminary data.</text>
</comment>
<reference evidence="2" key="1">
    <citation type="submission" date="2020-08" db="EMBL/GenBank/DDBJ databases">
        <title>Multicomponent nature underlies the extraordinary mechanical properties of spider dragline silk.</title>
        <authorList>
            <person name="Kono N."/>
            <person name="Nakamura H."/>
            <person name="Mori M."/>
            <person name="Yoshida Y."/>
            <person name="Ohtoshi R."/>
            <person name="Malay A.D."/>
            <person name="Moran D.A.P."/>
            <person name="Tomita M."/>
            <person name="Numata K."/>
            <person name="Arakawa K."/>
        </authorList>
    </citation>
    <scope>NUCLEOTIDE SEQUENCE</scope>
</reference>
<dbReference type="Proteomes" id="UP000887013">
    <property type="component" value="Unassembled WGS sequence"/>
</dbReference>
<protein>
    <submittedName>
        <fullName evidence="2">Uncharacterized protein</fullName>
    </submittedName>
</protein>
<sequence length="101" mass="11378">MTLNPCTPFLPRSESDSENEIGLKEATHPPASAHVHLVDKHKSRSEDEDRFAVVSRKQRVLPIFIDESLNTPELLKKLNEKTGSKVLGRIVNGKRSFSRNT</sequence>
<feature type="compositionally biased region" description="Basic and acidic residues" evidence="1">
    <location>
        <begin position="36"/>
        <end position="49"/>
    </location>
</feature>
<dbReference type="AlphaFoldDB" id="A0A8X6QPV1"/>
<evidence type="ECO:0000313" key="2">
    <source>
        <dbReference type="EMBL" id="GFU25085.1"/>
    </source>
</evidence>
<dbReference type="EMBL" id="BMAW01081561">
    <property type="protein sequence ID" value="GFU25085.1"/>
    <property type="molecule type" value="Genomic_DNA"/>
</dbReference>
<gene>
    <name evidence="2" type="ORF">NPIL_393751</name>
</gene>
<proteinExistence type="predicted"/>
<evidence type="ECO:0000313" key="3">
    <source>
        <dbReference type="Proteomes" id="UP000887013"/>
    </source>
</evidence>
<dbReference type="OrthoDB" id="8016075at2759"/>
<organism evidence="2 3">
    <name type="scientific">Nephila pilipes</name>
    <name type="common">Giant wood spider</name>
    <name type="synonym">Nephila maculata</name>
    <dbReference type="NCBI Taxonomy" id="299642"/>
    <lineage>
        <taxon>Eukaryota</taxon>
        <taxon>Metazoa</taxon>
        <taxon>Ecdysozoa</taxon>
        <taxon>Arthropoda</taxon>
        <taxon>Chelicerata</taxon>
        <taxon>Arachnida</taxon>
        <taxon>Araneae</taxon>
        <taxon>Araneomorphae</taxon>
        <taxon>Entelegynae</taxon>
        <taxon>Araneoidea</taxon>
        <taxon>Nephilidae</taxon>
        <taxon>Nephila</taxon>
    </lineage>
</organism>
<feature type="region of interest" description="Disordered" evidence="1">
    <location>
        <begin position="25"/>
        <end position="49"/>
    </location>
</feature>